<dbReference type="Pfam" id="PF07584">
    <property type="entry name" value="BatA"/>
    <property type="match status" value="1"/>
</dbReference>
<reference evidence="3 4" key="1">
    <citation type="journal article" date="2014" name="Proc. Natl. Acad. Sci. U.S.A.">
        <title>Functional characterization of flavobacteria rhodopsins reveals a unique class of light-driven chloride pump in bacteria.</title>
        <authorList>
            <person name="Yoshizawa S."/>
            <person name="Kumagai Y."/>
            <person name="Kim H."/>
            <person name="Ogura Y."/>
            <person name="Hayashi T."/>
            <person name="Iwasaki W."/>
            <person name="DeLong E.F."/>
            <person name="Kogure K."/>
        </authorList>
    </citation>
    <scope>NUCLEOTIDE SEQUENCE [LARGE SCALE GENOMIC DNA]</scope>
    <source>
        <strain evidence="3 4">S1-08</strain>
    </source>
</reference>
<protein>
    <recommendedName>
        <fullName evidence="2">Aerotolerance regulator N-terminal domain-containing protein</fullName>
    </recommendedName>
</protein>
<dbReference type="InterPro" id="IPR024163">
    <property type="entry name" value="Aerotolerance_reg_N"/>
</dbReference>
<keyword evidence="4" id="KW-1185">Reference proteome</keyword>
<dbReference type="PANTHER" id="PTHR37464">
    <property type="entry name" value="BLL2463 PROTEIN"/>
    <property type="match status" value="1"/>
</dbReference>
<evidence type="ECO:0000259" key="2">
    <source>
        <dbReference type="Pfam" id="PF07584"/>
    </source>
</evidence>
<feature type="transmembrane region" description="Helical" evidence="1">
    <location>
        <begin position="610"/>
        <end position="632"/>
    </location>
</feature>
<feature type="domain" description="Aerotolerance regulator N-terminal" evidence="2">
    <location>
        <begin position="1"/>
        <end position="76"/>
    </location>
</feature>
<organism evidence="3 4">
    <name type="scientific">Nonlabens marinus S1-08</name>
    <dbReference type="NCBI Taxonomy" id="1454201"/>
    <lineage>
        <taxon>Bacteria</taxon>
        <taxon>Pseudomonadati</taxon>
        <taxon>Bacteroidota</taxon>
        <taxon>Flavobacteriia</taxon>
        <taxon>Flavobacteriales</taxon>
        <taxon>Flavobacteriaceae</taxon>
        <taxon>Nonlabens</taxon>
    </lineage>
</organism>
<dbReference type="InterPro" id="IPR011933">
    <property type="entry name" value="Double_TM_dom"/>
</dbReference>
<dbReference type="InterPro" id="IPR029062">
    <property type="entry name" value="Class_I_gatase-like"/>
</dbReference>
<name>W8VRW3_9FLAO</name>
<keyword evidence="1" id="KW-0472">Membrane</keyword>
<proteinExistence type="predicted"/>
<dbReference type="OrthoDB" id="9810200at2"/>
<keyword evidence="1" id="KW-0812">Transmembrane</keyword>
<dbReference type="RefSeq" id="WP_041497009.1">
    <property type="nucleotide sequence ID" value="NZ_AP014548.1"/>
</dbReference>
<accession>W8VRW3</accession>
<keyword evidence="1" id="KW-1133">Transmembrane helix</keyword>
<feature type="transmembrane region" description="Helical" evidence="1">
    <location>
        <begin position="6"/>
        <end position="24"/>
    </location>
</feature>
<dbReference type="SUPFAM" id="SSF52317">
    <property type="entry name" value="Class I glutamine amidotransferase-like"/>
    <property type="match status" value="1"/>
</dbReference>
<feature type="transmembrane region" description="Helical" evidence="1">
    <location>
        <begin position="56"/>
        <end position="78"/>
    </location>
</feature>
<dbReference type="PANTHER" id="PTHR37464:SF1">
    <property type="entry name" value="BLL2463 PROTEIN"/>
    <property type="match status" value="1"/>
</dbReference>
<gene>
    <name evidence="3" type="ORF">NMS_2505</name>
</gene>
<dbReference type="AlphaFoldDB" id="W8VRW3"/>
<dbReference type="STRING" id="1454201.NMS_2505"/>
<dbReference type="NCBIfam" id="TIGR02226">
    <property type="entry name" value="two_anch"/>
    <property type="match status" value="1"/>
</dbReference>
<sequence>MLFKNPTVLYGLLFLLVPIIVHLFQLRKFRKVAFSNVAFLKPLLTQTRKSRTLKKWLTLFARLLAVACVVITFAQPFFPSITDSPADDSLIVYLDNSYSMQAKGIDGVLYQNAVNQLIEKLPSDLNLSVFTNDQVYKNVSRQEIANELLNATYAPTALSNEQILLKAQSLLGTQDQKATLLWISDFQRSGEQPFQGNGDQLKTELVKLEAVQNQNISIDSAYITVNDASERFVDVFITANYQIDAPVTVSLYNDNILLAKTTASLTNQNGSAQFKIPANTVLNSYLEIVDEGLKFDNQLFLSTNKREKIKVLHVNDSGNDFLKNIYTSDEFDYQNTTFSQLNYNSIKDQDVVVVNEVNTLPSNFAVELNKFMSAGKTLVVIPSLSGQGYSALNGAGNPQSLPVEKRIVSINFDHPLLRDVFSKRVTNFQYPKVENIAFAKASLNKILSFEDGSSFLWQDGNTFFFAAPLNEGNSNFQNSPLVVPIFYKLGLRNRESGNLYQQLGKNNQVTLPIKLEQDQIVELALGEQRLIPEQRAYDSYVELQTGTEVSQPGTYQVLLKNEPIASLSFNVTREENKNDFYNVEELGANTLSSVSEFVQQYKERAQASDLWKFFLTGALFFLICELMILKFIK</sequence>
<dbReference type="KEGG" id="nmf:NMS_2505"/>
<dbReference type="Proteomes" id="UP000031760">
    <property type="component" value="Chromosome"/>
</dbReference>
<evidence type="ECO:0000313" key="4">
    <source>
        <dbReference type="Proteomes" id="UP000031760"/>
    </source>
</evidence>
<evidence type="ECO:0000313" key="3">
    <source>
        <dbReference type="EMBL" id="BAO56514.1"/>
    </source>
</evidence>
<dbReference type="EMBL" id="AP014548">
    <property type="protein sequence ID" value="BAO56514.1"/>
    <property type="molecule type" value="Genomic_DNA"/>
</dbReference>
<evidence type="ECO:0000256" key="1">
    <source>
        <dbReference type="SAM" id="Phobius"/>
    </source>
</evidence>
<dbReference type="HOGENOM" id="CLU_017817_1_0_10"/>